<dbReference type="Proteomes" id="UP000800092">
    <property type="component" value="Unassembled WGS sequence"/>
</dbReference>
<dbReference type="OrthoDB" id="3931937at2759"/>
<keyword evidence="3" id="KW-1185">Reference proteome</keyword>
<sequence>MALPFDPTVLFTGINNAFKLAKFCLELKEASEELHVFGALINRVRKDRAEALRVRRETAAMLEVSPPKRDWVDGTITDIDEVLFQIGLLLEDARLDNEIGKSVKLQHRFEWVLSVKGEFLVKHALLSTCHQSMMSALSAMETMKPGAGELPVPQSAEGVEDIIEQDRAPLRPPGQRRRRHKVGSFITYEPLRLSTFVEEYDEALFQRQSAELEKSVSISEESLDQSPTKPPSPDIMWDDIDPSEIRKAAANAIEKQGKGIKSAPSLALPLREIEPGSGPIEPVTVQERGGASGRRRKLAAKFADG</sequence>
<feature type="compositionally biased region" description="Polar residues" evidence="1">
    <location>
        <begin position="216"/>
        <end position="227"/>
    </location>
</feature>
<evidence type="ECO:0000313" key="3">
    <source>
        <dbReference type="Proteomes" id="UP000800092"/>
    </source>
</evidence>
<feature type="region of interest" description="Disordered" evidence="1">
    <location>
        <begin position="271"/>
        <end position="305"/>
    </location>
</feature>
<feature type="region of interest" description="Disordered" evidence="1">
    <location>
        <begin position="215"/>
        <end position="239"/>
    </location>
</feature>
<evidence type="ECO:0000256" key="1">
    <source>
        <dbReference type="SAM" id="MobiDB-lite"/>
    </source>
</evidence>
<dbReference type="EMBL" id="ML991781">
    <property type="protein sequence ID" value="KAF2237110.1"/>
    <property type="molecule type" value="Genomic_DNA"/>
</dbReference>
<reference evidence="2" key="1">
    <citation type="journal article" date="2020" name="Stud. Mycol.">
        <title>101 Dothideomycetes genomes: a test case for predicting lifestyles and emergence of pathogens.</title>
        <authorList>
            <person name="Haridas S."/>
            <person name="Albert R."/>
            <person name="Binder M."/>
            <person name="Bloem J."/>
            <person name="Labutti K."/>
            <person name="Salamov A."/>
            <person name="Andreopoulos B."/>
            <person name="Baker S."/>
            <person name="Barry K."/>
            <person name="Bills G."/>
            <person name="Bluhm B."/>
            <person name="Cannon C."/>
            <person name="Castanera R."/>
            <person name="Culley D."/>
            <person name="Daum C."/>
            <person name="Ezra D."/>
            <person name="Gonzalez J."/>
            <person name="Henrissat B."/>
            <person name="Kuo A."/>
            <person name="Liang C."/>
            <person name="Lipzen A."/>
            <person name="Lutzoni F."/>
            <person name="Magnuson J."/>
            <person name="Mondo S."/>
            <person name="Nolan M."/>
            <person name="Ohm R."/>
            <person name="Pangilinan J."/>
            <person name="Park H.-J."/>
            <person name="Ramirez L."/>
            <person name="Alfaro M."/>
            <person name="Sun H."/>
            <person name="Tritt A."/>
            <person name="Yoshinaga Y."/>
            <person name="Zwiers L.-H."/>
            <person name="Turgeon B."/>
            <person name="Goodwin S."/>
            <person name="Spatafora J."/>
            <person name="Crous P."/>
            <person name="Grigoriev I."/>
        </authorList>
    </citation>
    <scope>NUCLEOTIDE SEQUENCE</scope>
    <source>
        <strain evidence="2">Tuck. ex Michener</strain>
    </source>
</reference>
<dbReference type="AlphaFoldDB" id="A0A6A6HI18"/>
<name>A0A6A6HI18_VIRVR</name>
<accession>A0A6A6HI18</accession>
<protein>
    <submittedName>
        <fullName evidence="2">Uncharacterized protein</fullName>
    </submittedName>
</protein>
<gene>
    <name evidence="2" type="ORF">EV356DRAFT_540029</name>
</gene>
<organism evidence="2 3">
    <name type="scientific">Viridothelium virens</name>
    <name type="common">Speckled blister lichen</name>
    <name type="synonym">Trypethelium virens</name>
    <dbReference type="NCBI Taxonomy" id="1048519"/>
    <lineage>
        <taxon>Eukaryota</taxon>
        <taxon>Fungi</taxon>
        <taxon>Dikarya</taxon>
        <taxon>Ascomycota</taxon>
        <taxon>Pezizomycotina</taxon>
        <taxon>Dothideomycetes</taxon>
        <taxon>Dothideomycetes incertae sedis</taxon>
        <taxon>Trypetheliales</taxon>
        <taxon>Trypetheliaceae</taxon>
        <taxon>Viridothelium</taxon>
    </lineage>
</organism>
<evidence type="ECO:0000313" key="2">
    <source>
        <dbReference type="EMBL" id="KAF2237110.1"/>
    </source>
</evidence>
<proteinExistence type="predicted"/>